<dbReference type="PIRSF" id="PIRSF001604">
    <property type="entry name" value="LigA"/>
    <property type="match status" value="1"/>
</dbReference>
<dbReference type="Pfam" id="PF22745">
    <property type="entry name" value="Nlig-Ia"/>
    <property type="match status" value="1"/>
</dbReference>
<dbReference type="Pfam" id="PF03119">
    <property type="entry name" value="DNA_ligase_ZBD"/>
    <property type="match status" value="1"/>
</dbReference>
<evidence type="ECO:0000256" key="5">
    <source>
        <dbReference type="ARBA" id="ARBA00022705"/>
    </source>
</evidence>
<keyword evidence="10 15" id="KW-0520">NAD</keyword>
<evidence type="ECO:0000256" key="14">
    <source>
        <dbReference type="ARBA" id="ARBA00060881"/>
    </source>
</evidence>
<feature type="binding site" evidence="15">
    <location>
        <position position="290"/>
    </location>
    <ligand>
        <name>NAD(+)</name>
        <dbReference type="ChEBI" id="CHEBI:57540"/>
    </ligand>
</feature>
<evidence type="ECO:0000256" key="10">
    <source>
        <dbReference type="ARBA" id="ARBA00023027"/>
    </source>
</evidence>
<dbReference type="AlphaFoldDB" id="A0AAW7ZGD0"/>
<dbReference type="Pfam" id="PF00533">
    <property type="entry name" value="BRCT"/>
    <property type="match status" value="1"/>
</dbReference>
<sequence length="671" mass="75024">MVTITPDIKDKIEELRREINYHNQLYYVLDNPAITDEQYDRLLKELLEIEVAYPELITADSPTRRVGGEIQKGFKAVPHRLPMLSLGNAFGEGDLRDFDRRVRNNLPGEEIEYVVELKIDGLAISLWYENGLFVRGTTRGDGEFGEDITTNLRTVKAIPLRIAREIPFLEVRGEAYMSKEAFVKLNQVREETGEQLFANPRNAAAGSLRQLDPKVTASRNLSVYMYGLGYMEGLSVTGHAQGLALLKELGLRVNQQHKVCKDIDEVIEYCQRWQGQRFELPYAIDGLVIKVNSLDQQQRLGATIKSPRWAIAFKFPAEQAITTIKDIIIRVGRTGVLTPTAILEPVQLAGTTVSKATLHNQDIITQKDIRIGDKALVQKAGDIIPEVVQVFPEQREGNEVTFSMPEICPECASPVVREEGQVAHRCTNEYCPAISREGIIHFVSRNAMDIVGLGESIVTQLIRAELVKDPSDLYHLKYEDLIRLERMGARSSQNLLDAIESSKGNSLAQLLFGLGIRHVGERAAKILAQQFGSMQRLMDAEQEDLTIIPEIGPKIAESVVDYFSRQENRKLVERLADSGLNMEEQTQLSQTAAMTLAGKTFVVTGTLEGFSRQEAQRAIEELGGKVSGSVSKNTDYVLVGENPGSKRDKAVKLGIRILNEQEFTEMISIEE</sequence>
<feature type="binding site" evidence="15">
    <location>
        <position position="408"/>
    </location>
    <ligand>
        <name>Zn(2+)</name>
        <dbReference type="ChEBI" id="CHEBI:29105"/>
    </ligand>
</feature>
<dbReference type="Gene3D" id="1.10.287.610">
    <property type="entry name" value="Helix hairpin bin"/>
    <property type="match status" value="1"/>
</dbReference>
<dbReference type="GO" id="GO:0005829">
    <property type="term" value="C:cytosol"/>
    <property type="evidence" value="ECO:0007669"/>
    <property type="project" value="TreeGrafter"/>
</dbReference>
<dbReference type="SMART" id="SM00278">
    <property type="entry name" value="HhH1"/>
    <property type="match status" value="3"/>
</dbReference>
<dbReference type="InterPro" id="IPR013839">
    <property type="entry name" value="DNAligase_adenylation"/>
</dbReference>
<evidence type="ECO:0000256" key="16">
    <source>
        <dbReference type="RuleBase" id="RU000618"/>
    </source>
</evidence>
<feature type="binding site" evidence="15">
    <location>
        <begin position="36"/>
        <end position="40"/>
    </location>
    <ligand>
        <name>NAD(+)</name>
        <dbReference type="ChEBI" id="CHEBI:57540"/>
    </ligand>
</feature>
<evidence type="ECO:0000256" key="13">
    <source>
        <dbReference type="ARBA" id="ARBA00034005"/>
    </source>
</evidence>
<feature type="binding site" evidence="15">
    <location>
        <begin position="85"/>
        <end position="86"/>
    </location>
    <ligand>
        <name>NAD(+)</name>
        <dbReference type="ChEBI" id="CHEBI:57540"/>
    </ligand>
</feature>
<feature type="binding site" evidence="15">
    <location>
        <position position="139"/>
    </location>
    <ligand>
        <name>NAD(+)</name>
        <dbReference type="ChEBI" id="CHEBI:57540"/>
    </ligand>
</feature>
<evidence type="ECO:0000313" key="18">
    <source>
        <dbReference type="EMBL" id="MDO7788427.1"/>
    </source>
</evidence>
<dbReference type="Gene3D" id="6.20.10.30">
    <property type="match status" value="1"/>
</dbReference>
<dbReference type="CDD" id="cd00114">
    <property type="entry name" value="LIGANc"/>
    <property type="match status" value="1"/>
</dbReference>
<dbReference type="Proteomes" id="UP001172911">
    <property type="component" value="Unassembled WGS sequence"/>
</dbReference>
<evidence type="ECO:0000256" key="7">
    <source>
        <dbReference type="ARBA" id="ARBA00022763"/>
    </source>
</evidence>
<dbReference type="GO" id="GO:0046872">
    <property type="term" value="F:metal ion binding"/>
    <property type="evidence" value="ECO:0007669"/>
    <property type="project" value="UniProtKB-KW"/>
</dbReference>
<dbReference type="InterPro" id="IPR004150">
    <property type="entry name" value="NAD_DNA_ligase_OB"/>
</dbReference>
<comment type="caution">
    <text evidence="18">The sequence shown here is derived from an EMBL/GenBank/DDBJ whole genome shotgun (WGS) entry which is preliminary data.</text>
</comment>
<dbReference type="FunFam" id="1.10.287.610:FF:000002">
    <property type="entry name" value="DNA ligase"/>
    <property type="match status" value="1"/>
</dbReference>
<dbReference type="InterPro" id="IPR018239">
    <property type="entry name" value="DNA_ligase_AS"/>
</dbReference>
<dbReference type="InterPro" id="IPR001357">
    <property type="entry name" value="BRCT_dom"/>
</dbReference>
<dbReference type="InterPro" id="IPR033136">
    <property type="entry name" value="DNA_ligase_CS"/>
</dbReference>
<dbReference type="InterPro" id="IPR001679">
    <property type="entry name" value="DNA_ligase"/>
</dbReference>
<dbReference type="Pfam" id="PF12826">
    <property type="entry name" value="HHH_2"/>
    <property type="match status" value="1"/>
</dbReference>
<evidence type="ECO:0000256" key="3">
    <source>
        <dbReference type="ARBA" id="ARBA00013308"/>
    </source>
</evidence>
<evidence type="ECO:0000256" key="6">
    <source>
        <dbReference type="ARBA" id="ARBA00022723"/>
    </source>
</evidence>
<evidence type="ECO:0000256" key="4">
    <source>
        <dbReference type="ARBA" id="ARBA00022598"/>
    </source>
</evidence>
<dbReference type="SUPFAM" id="SSF52113">
    <property type="entry name" value="BRCT domain"/>
    <property type="match status" value="1"/>
</dbReference>
<dbReference type="RefSeq" id="WP_304544356.1">
    <property type="nucleotide sequence ID" value="NZ_JARPTC010000021.1"/>
</dbReference>
<dbReference type="GO" id="GO:0006260">
    <property type="term" value="P:DNA replication"/>
    <property type="evidence" value="ECO:0007669"/>
    <property type="project" value="UniProtKB-KW"/>
</dbReference>
<comment type="function">
    <text evidence="1 15">DNA ligase that catalyzes the formation of phosphodiester linkages between 5'-phosphoryl and 3'-hydroxyl groups in double-stranded DNA using NAD as a coenzyme and as the energy source for the reaction. It is essential for DNA replication and repair of damaged DNA.</text>
</comment>
<dbReference type="SUPFAM" id="SSF47781">
    <property type="entry name" value="RuvA domain 2-like"/>
    <property type="match status" value="1"/>
</dbReference>
<reference evidence="18" key="2">
    <citation type="submission" date="2023-03" db="EMBL/GenBank/DDBJ databases">
        <authorList>
            <person name="Zhang Z."/>
        </authorList>
    </citation>
    <scope>NUCLEOTIDE SEQUENCE</scope>
    <source>
        <strain evidence="18">DSA</strain>
    </source>
</reference>
<dbReference type="CDD" id="cd17748">
    <property type="entry name" value="BRCT_DNA_ligase_like"/>
    <property type="match status" value="1"/>
</dbReference>
<dbReference type="PROSITE" id="PS50172">
    <property type="entry name" value="BRCT"/>
    <property type="match status" value="1"/>
</dbReference>
<dbReference type="SUPFAM" id="SSF50249">
    <property type="entry name" value="Nucleic acid-binding proteins"/>
    <property type="match status" value="1"/>
</dbReference>
<feature type="binding site" evidence="15">
    <location>
        <position position="431"/>
    </location>
    <ligand>
        <name>Zn(2+)</name>
        <dbReference type="ChEBI" id="CHEBI:29105"/>
    </ligand>
</feature>
<dbReference type="PROSITE" id="PS01055">
    <property type="entry name" value="DNA_LIGASE_N1"/>
    <property type="match status" value="1"/>
</dbReference>
<dbReference type="InterPro" id="IPR041663">
    <property type="entry name" value="DisA/LigA_HHH"/>
</dbReference>
<dbReference type="HAMAP" id="MF_01588">
    <property type="entry name" value="DNA_ligase_A"/>
    <property type="match status" value="1"/>
</dbReference>
<dbReference type="Gene3D" id="2.40.50.140">
    <property type="entry name" value="Nucleic acid-binding proteins"/>
    <property type="match status" value="1"/>
</dbReference>
<evidence type="ECO:0000256" key="12">
    <source>
        <dbReference type="ARBA" id="ARBA00023211"/>
    </source>
</evidence>
<dbReference type="PANTHER" id="PTHR23389:SF9">
    <property type="entry name" value="DNA LIGASE"/>
    <property type="match status" value="1"/>
</dbReference>
<evidence type="ECO:0000256" key="15">
    <source>
        <dbReference type="HAMAP-Rule" id="MF_01588"/>
    </source>
</evidence>
<dbReference type="FunFam" id="3.40.50.10190:FF:000054">
    <property type="entry name" value="DNA ligase"/>
    <property type="match status" value="1"/>
</dbReference>
<dbReference type="GO" id="GO:0003911">
    <property type="term" value="F:DNA ligase (NAD+) activity"/>
    <property type="evidence" value="ECO:0007669"/>
    <property type="project" value="UniProtKB-UniRule"/>
</dbReference>
<keyword evidence="19" id="KW-1185">Reference proteome</keyword>
<dbReference type="NCBIfam" id="NF005932">
    <property type="entry name" value="PRK07956.1"/>
    <property type="match status" value="1"/>
</dbReference>
<dbReference type="PROSITE" id="PS01056">
    <property type="entry name" value="DNA_LIGASE_N2"/>
    <property type="match status" value="1"/>
</dbReference>
<dbReference type="EC" id="6.5.1.2" evidence="2 15"/>
<feature type="active site" description="N6-AMP-lysine intermediate" evidence="15">
    <location>
        <position position="118"/>
    </location>
</feature>
<evidence type="ECO:0000256" key="9">
    <source>
        <dbReference type="ARBA" id="ARBA00022842"/>
    </source>
</evidence>
<feature type="domain" description="BRCT" evidence="17">
    <location>
        <begin position="591"/>
        <end position="671"/>
    </location>
</feature>
<keyword evidence="9 15" id="KW-0460">Magnesium</keyword>
<feature type="binding site" evidence="15">
    <location>
        <position position="174"/>
    </location>
    <ligand>
        <name>NAD(+)</name>
        <dbReference type="ChEBI" id="CHEBI:57540"/>
    </ligand>
</feature>
<name>A0AAW7ZGD0_9FIRM</name>
<feature type="binding site" evidence="15">
    <location>
        <position position="314"/>
    </location>
    <ligand>
        <name>NAD(+)</name>
        <dbReference type="ChEBI" id="CHEBI:57540"/>
    </ligand>
</feature>
<protein>
    <recommendedName>
        <fullName evidence="3 15">DNA ligase</fullName>
        <ecNumber evidence="2 15">6.5.1.2</ecNumber>
    </recommendedName>
    <alternativeName>
        <fullName evidence="15">Polydeoxyribonucleotide synthase [NAD(+)]</fullName>
    </alternativeName>
</protein>
<dbReference type="SUPFAM" id="SSF56091">
    <property type="entry name" value="DNA ligase/mRNA capping enzyme, catalytic domain"/>
    <property type="match status" value="1"/>
</dbReference>
<dbReference type="Pfam" id="PF03120">
    <property type="entry name" value="OB_DNA_ligase"/>
    <property type="match status" value="1"/>
</dbReference>
<dbReference type="FunFam" id="1.10.150.20:FF:000006">
    <property type="entry name" value="DNA ligase"/>
    <property type="match status" value="1"/>
</dbReference>
<dbReference type="Pfam" id="PF01653">
    <property type="entry name" value="DNA_ligase_aden"/>
    <property type="match status" value="1"/>
</dbReference>
<dbReference type="GO" id="GO:0006281">
    <property type="term" value="P:DNA repair"/>
    <property type="evidence" value="ECO:0007669"/>
    <property type="project" value="UniProtKB-KW"/>
</dbReference>
<accession>A0AAW7ZGD0</accession>
<dbReference type="InterPro" id="IPR012340">
    <property type="entry name" value="NA-bd_OB-fold"/>
</dbReference>
<feature type="binding site" evidence="15">
    <location>
        <position position="426"/>
    </location>
    <ligand>
        <name>Zn(2+)</name>
        <dbReference type="ChEBI" id="CHEBI:29105"/>
    </ligand>
</feature>
<keyword evidence="5 15" id="KW-0235">DNA replication</keyword>
<evidence type="ECO:0000256" key="11">
    <source>
        <dbReference type="ARBA" id="ARBA00023204"/>
    </source>
</evidence>
<dbReference type="SMART" id="SM00532">
    <property type="entry name" value="LIGANc"/>
    <property type="match status" value="1"/>
</dbReference>
<organism evidence="18 19">
    <name type="scientific">Desulforamulus aquiferis</name>
    <dbReference type="NCBI Taxonomy" id="1397668"/>
    <lineage>
        <taxon>Bacteria</taxon>
        <taxon>Bacillati</taxon>
        <taxon>Bacillota</taxon>
        <taxon>Clostridia</taxon>
        <taxon>Eubacteriales</taxon>
        <taxon>Peptococcaceae</taxon>
        <taxon>Desulforamulus</taxon>
    </lineage>
</organism>
<keyword evidence="7 15" id="KW-0227">DNA damage</keyword>
<dbReference type="InterPro" id="IPR010994">
    <property type="entry name" value="RuvA_2-like"/>
</dbReference>
<dbReference type="InterPro" id="IPR013840">
    <property type="entry name" value="DNAligase_N"/>
</dbReference>
<gene>
    <name evidence="15 18" type="primary">ligA</name>
    <name evidence="18" type="ORF">P6N53_14460</name>
</gene>
<dbReference type="SMART" id="SM00292">
    <property type="entry name" value="BRCT"/>
    <property type="match status" value="1"/>
</dbReference>
<dbReference type="Gene3D" id="3.30.470.30">
    <property type="entry name" value="DNA ligase/mRNA capping enzyme"/>
    <property type="match status" value="1"/>
</dbReference>
<comment type="catalytic activity">
    <reaction evidence="13 15 16">
        <text>NAD(+) + (deoxyribonucleotide)n-3'-hydroxyl + 5'-phospho-(deoxyribonucleotide)m = (deoxyribonucleotide)n+m + AMP + beta-nicotinamide D-nucleotide.</text>
        <dbReference type="EC" id="6.5.1.2"/>
    </reaction>
</comment>
<keyword evidence="6 15" id="KW-0479">Metal-binding</keyword>
<evidence type="ECO:0000259" key="17">
    <source>
        <dbReference type="PROSITE" id="PS50172"/>
    </source>
</evidence>
<proteinExistence type="inferred from homology"/>
<dbReference type="PANTHER" id="PTHR23389">
    <property type="entry name" value="CHROMOSOME TRANSMISSION FIDELITY FACTOR 18"/>
    <property type="match status" value="1"/>
</dbReference>
<dbReference type="Gene3D" id="1.10.150.20">
    <property type="entry name" value="5' to 3' exonuclease, C-terminal subdomain"/>
    <property type="match status" value="2"/>
</dbReference>
<dbReference type="FunFam" id="2.40.50.140:FF:000012">
    <property type="entry name" value="DNA ligase"/>
    <property type="match status" value="1"/>
</dbReference>
<evidence type="ECO:0000256" key="2">
    <source>
        <dbReference type="ARBA" id="ARBA00012722"/>
    </source>
</evidence>
<feature type="binding site" evidence="15">
    <location>
        <position position="411"/>
    </location>
    <ligand>
        <name>Zn(2+)</name>
        <dbReference type="ChEBI" id="CHEBI:29105"/>
    </ligand>
</feature>
<keyword evidence="11 15" id="KW-0234">DNA repair</keyword>
<dbReference type="InterPro" id="IPR036420">
    <property type="entry name" value="BRCT_dom_sf"/>
</dbReference>
<dbReference type="GO" id="GO:0003677">
    <property type="term" value="F:DNA binding"/>
    <property type="evidence" value="ECO:0007669"/>
    <property type="project" value="InterPro"/>
</dbReference>
<dbReference type="FunFam" id="1.10.150.20:FF:000007">
    <property type="entry name" value="DNA ligase"/>
    <property type="match status" value="1"/>
</dbReference>
<reference evidence="18" key="1">
    <citation type="journal article" date="2023" name="J. Hazard. Mater.">
        <title>Anaerobic biodegradation of pyrene and benzo[a]pyrene by a new sulfate-reducing Desulforamulus aquiferis strain DSA.</title>
        <authorList>
            <person name="Zhang Z."/>
            <person name="Sun J."/>
            <person name="Gong X."/>
            <person name="Wang C."/>
            <person name="Wang H."/>
        </authorList>
    </citation>
    <scope>NUCLEOTIDE SEQUENCE</scope>
    <source>
        <strain evidence="18">DSA</strain>
    </source>
</reference>
<dbReference type="NCBIfam" id="TIGR00575">
    <property type="entry name" value="dnlj"/>
    <property type="match status" value="1"/>
</dbReference>
<dbReference type="InterPro" id="IPR003583">
    <property type="entry name" value="Hlx-hairpin-Hlx_DNA-bd_motif"/>
</dbReference>
<evidence type="ECO:0000256" key="8">
    <source>
        <dbReference type="ARBA" id="ARBA00022833"/>
    </source>
</evidence>
<feature type="binding site" evidence="15">
    <location>
        <position position="116"/>
    </location>
    <ligand>
        <name>NAD(+)</name>
        <dbReference type="ChEBI" id="CHEBI:57540"/>
    </ligand>
</feature>
<comment type="similarity">
    <text evidence="14 15">Belongs to the NAD-dependent DNA ligase family. LigA subfamily.</text>
</comment>
<evidence type="ECO:0000256" key="1">
    <source>
        <dbReference type="ARBA" id="ARBA00004067"/>
    </source>
</evidence>
<keyword evidence="4 15" id="KW-0436">Ligase</keyword>
<evidence type="ECO:0000313" key="19">
    <source>
        <dbReference type="Proteomes" id="UP001172911"/>
    </source>
</evidence>
<dbReference type="EMBL" id="JARPTC010000021">
    <property type="protein sequence ID" value="MDO7788427.1"/>
    <property type="molecule type" value="Genomic_DNA"/>
</dbReference>
<comment type="cofactor">
    <cofactor evidence="15">
        <name>Mg(2+)</name>
        <dbReference type="ChEBI" id="CHEBI:18420"/>
    </cofactor>
    <cofactor evidence="15">
        <name>Mn(2+)</name>
        <dbReference type="ChEBI" id="CHEBI:29035"/>
    </cofactor>
</comment>
<dbReference type="FunFam" id="3.30.470.30:FF:000001">
    <property type="entry name" value="DNA ligase"/>
    <property type="match status" value="1"/>
</dbReference>
<dbReference type="InterPro" id="IPR004149">
    <property type="entry name" value="Znf_DNAligase_C4"/>
</dbReference>
<dbReference type="Gene3D" id="3.40.50.10190">
    <property type="entry name" value="BRCT domain"/>
    <property type="match status" value="1"/>
</dbReference>
<keyword evidence="12 15" id="KW-0464">Manganese</keyword>
<keyword evidence="8 15" id="KW-0862">Zinc</keyword>